<dbReference type="InterPro" id="IPR034505">
    <property type="entry name" value="Coproporphyrinogen-III_oxidase"/>
</dbReference>
<dbReference type="CDD" id="cd01335">
    <property type="entry name" value="Radical_SAM"/>
    <property type="match status" value="1"/>
</dbReference>
<dbReference type="RefSeq" id="WP_057741056.1">
    <property type="nucleotide sequence ID" value="NZ_LJYG01000012.1"/>
</dbReference>
<accession>A0A0R3E5M1</accession>
<keyword evidence="3" id="KW-0479">Metal-binding</keyword>
<keyword evidence="5" id="KW-0411">Iron-sulfur</keyword>
<dbReference type="SUPFAM" id="SSF102114">
    <property type="entry name" value="Radical SAM enzymes"/>
    <property type="match status" value="1"/>
</dbReference>
<dbReference type="AlphaFoldDB" id="A0A0R3E5M1"/>
<dbReference type="Pfam" id="PF04055">
    <property type="entry name" value="Radical_SAM"/>
    <property type="match status" value="1"/>
</dbReference>
<gene>
    <name evidence="7" type="ORF">AOQ71_02015</name>
</gene>
<dbReference type="Pfam" id="PF06969">
    <property type="entry name" value="HemN_C"/>
    <property type="match status" value="1"/>
</dbReference>
<evidence type="ECO:0000256" key="3">
    <source>
        <dbReference type="ARBA" id="ARBA00022723"/>
    </source>
</evidence>
<dbReference type="InterPro" id="IPR013785">
    <property type="entry name" value="Aldolase_TIM"/>
</dbReference>
<evidence type="ECO:0000256" key="2">
    <source>
        <dbReference type="ARBA" id="ARBA00022691"/>
    </source>
</evidence>
<dbReference type="PANTHER" id="PTHR13932:SF5">
    <property type="entry name" value="RADICAL S-ADENOSYL METHIONINE DOMAIN-CONTAINING PROTEIN 1, MITOCHONDRIAL"/>
    <property type="match status" value="1"/>
</dbReference>
<evidence type="ECO:0000256" key="5">
    <source>
        <dbReference type="ARBA" id="ARBA00023014"/>
    </source>
</evidence>
<dbReference type="PANTHER" id="PTHR13932">
    <property type="entry name" value="COPROPORPHYRINIGEN III OXIDASE"/>
    <property type="match status" value="1"/>
</dbReference>
<comment type="caution">
    <text evidence="7">The sequence shown here is derived from an EMBL/GenBank/DDBJ whole genome shotgun (WGS) entry which is preliminary data.</text>
</comment>
<dbReference type="Proteomes" id="UP000051936">
    <property type="component" value="Unassembled WGS sequence"/>
</dbReference>
<dbReference type="STRING" id="989370.AOQ71_02015"/>
<proteinExistence type="predicted"/>
<dbReference type="Gene3D" id="3.20.20.70">
    <property type="entry name" value="Aldolase class I"/>
    <property type="match status" value="1"/>
</dbReference>
<dbReference type="GO" id="GO:0046872">
    <property type="term" value="F:metal ion binding"/>
    <property type="evidence" value="ECO:0007669"/>
    <property type="project" value="UniProtKB-KW"/>
</dbReference>
<evidence type="ECO:0000313" key="7">
    <source>
        <dbReference type="EMBL" id="KRQ17441.1"/>
    </source>
</evidence>
<dbReference type="OrthoDB" id="9808022at2"/>
<dbReference type="InterPro" id="IPR007197">
    <property type="entry name" value="rSAM"/>
</dbReference>
<sequence>MLAPSYSEALEFAIDRSYDINLDMLRSQKLHLETYNDYLVGTYPPLKAMGELNADKLLGEITPSIDLYFHIPFCNQYCTFCHFAKEINPRSGRVERYLAALDKEMSWSDAALAGRSIETAFFGGGTPSILTNPQLKALFDMINQRFDLSKSEVSFELHPSLGKQVDAAERISTLLKNGVNRFVLGVQSLDQNILRILNRGHGVDEVRQLVKLLNKLGVQNLSLDLIYGLPQQTLRSWYDSLIGLLDMGVEKFNIFPLLFKSTDPVARHLSKGRYQFAGAKERIVMHFMAEHILTRLGYRHGPIFYWTKKSQPHSVQQRRKYDSWNDNNLVPFGVGGFGYMSQCQFYNEAHLDRYLDMVESGAKPVWKGVVLTQDDLMRRTVMLALRSSGVPLSRFEKEFGVSMEQYFRREIKKLTEAGLISISNEGVLTLTTAGIINSGAVSLQFFSNEVLERVARTDSRILDKRTDLIEKHDYSPAARYGATAEMQAIFSQGR</sequence>
<dbReference type="GO" id="GO:0051539">
    <property type="term" value="F:4 iron, 4 sulfur cluster binding"/>
    <property type="evidence" value="ECO:0007669"/>
    <property type="project" value="TreeGrafter"/>
</dbReference>
<reference evidence="7 8" key="1">
    <citation type="submission" date="2015-09" db="EMBL/GenBank/DDBJ databases">
        <title>Draft Genome Sequence of Bradyrhizobium manausense Strain BR 3351T, a Novel Symbiotic Nitrogen-Fixing Alphaproteobacterium Isolated from Brazilian Amazon Rain Forest.</title>
        <authorList>
            <person name="De Araujo J.L."/>
            <person name="Zilli J.E."/>
        </authorList>
    </citation>
    <scope>NUCLEOTIDE SEQUENCE [LARGE SCALE GENOMIC DNA]</scope>
    <source>
        <strain evidence="7 8">BR3351</strain>
    </source>
</reference>
<name>A0A0R3E5M1_9BRAD</name>
<dbReference type="GO" id="GO:0005737">
    <property type="term" value="C:cytoplasm"/>
    <property type="evidence" value="ECO:0007669"/>
    <property type="project" value="TreeGrafter"/>
</dbReference>
<dbReference type="GO" id="GO:0003824">
    <property type="term" value="F:catalytic activity"/>
    <property type="evidence" value="ECO:0007669"/>
    <property type="project" value="InterPro"/>
</dbReference>
<feature type="domain" description="Radical SAM core" evidence="6">
    <location>
        <begin position="59"/>
        <end position="299"/>
    </location>
</feature>
<dbReference type="SFLD" id="SFLDG01065">
    <property type="entry name" value="anaerobic_coproporphyrinogen-I"/>
    <property type="match status" value="1"/>
</dbReference>
<keyword evidence="4" id="KW-0408">Iron</keyword>
<comment type="cofactor">
    <cofactor evidence="1">
        <name>[4Fe-4S] cluster</name>
        <dbReference type="ChEBI" id="CHEBI:49883"/>
    </cofactor>
</comment>
<dbReference type="EMBL" id="LJYG01000012">
    <property type="protein sequence ID" value="KRQ17441.1"/>
    <property type="molecule type" value="Genomic_DNA"/>
</dbReference>
<dbReference type="InterPro" id="IPR010723">
    <property type="entry name" value="HemN_C"/>
</dbReference>
<organism evidence="7 8">
    <name type="scientific">Bradyrhizobium manausense</name>
    <dbReference type="NCBI Taxonomy" id="989370"/>
    <lineage>
        <taxon>Bacteria</taxon>
        <taxon>Pseudomonadati</taxon>
        <taxon>Pseudomonadota</taxon>
        <taxon>Alphaproteobacteria</taxon>
        <taxon>Hyphomicrobiales</taxon>
        <taxon>Nitrobacteraceae</taxon>
        <taxon>Bradyrhizobium</taxon>
    </lineage>
</organism>
<dbReference type="InterPro" id="IPR058240">
    <property type="entry name" value="rSAM_sf"/>
</dbReference>
<keyword evidence="2" id="KW-0949">S-adenosyl-L-methionine</keyword>
<dbReference type="PROSITE" id="PS51918">
    <property type="entry name" value="RADICAL_SAM"/>
    <property type="match status" value="1"/>
</dbReference>
<dbReference type="GO" id="GO:0006779">
    <property type="term" value="P:porphyrin-containing compound biosynthetic process"/>
    <property type="evidence" value="ECO:0007669"/>
    <property type="project" value="TreeGrafter"/>
</dbReference>
<evidence type="ECO:0000256" key="1">
    <source>
        <dbReference type="ARBA" id="ARBA00001966"/>
    </source>
</evidence>
<dbReference type="SFLD" id="SFLDS00029">
    <property type="entry name" value="Radical_SAM"/>
    <property type="match status" value="1"/>
</dbReference>
<keyword evidence="8" id="KW-1185">Reference proteome</keyword>
<protein>
    <submittedName>
        <fullName evidence="7">Radical SAM protein</fullName>
    </submittedName>
</protein>
<evidence type="ECO:0000259" key="6">
    <source>
        <dbReference type="PROSITE" id="PS51918"/>
    </source>
</evidence>
<evidence type="ECO:0000256" key="4">
    <source>
        <dbReference type="ARBA" id="ARBA00023004"/>
    </source>
</evidence>
<dbReference type="InterPro" id="IPR006638">
    <property type="entry name" value="Elp3/MiaA/NifB-like_rSAM"/>
</dbReference>
<dbReference type="SMART" id="SM00729">
    <property type="entry name" value="Elp3"/>
    <property type="match status" value="1"/>
</dbReference>
<dbReference type="SFLD" id="SFLDG01082">
    <property type="entry name" value="B12-binding_domain_containing"/>
    <property type="match status" value="1"/>
</dbReference>
<evidence type="ECO:0000313" key="8">
    <source>
        <dbReference type="Proteomes" id="UP000051936"/>
    </source>
</evidence>